<dbReference type="AlphaFoldDB" id="A0A0F8XNT7"/>
<proteinExistence type="predicted"/>
<sequence length="165" mass="19436">TAQGSSLHEAYENYLPYNEGWDTEISFAEEIEGVTFVGTLDSYNRISEELVSLKQTSIWGPSYKIEDYTIQENCYKWFLSKQDKEVKKIFVDVFYRNWKLADKNRNRNYPEIPFEVIELELWDNSKTEKLIRGKIKELLSNRPCNRADRWSKFSALISSTISVLP</sequence>
<gene>
    <name evidence="1" type="ORF">LCGC14_3000320</name>
</gene>
<feature type="non-terminal residue" evidence="1">
    <location>
        <position position="1"/>
    </location>
</feature>
<accession>A0A0F8XNT7</accession>
<evidence type="ECO:0000313" key="1">
    <source>
        <dbReference type="EMBL" id="KKK62840.1"/>
    </source>
</evidence>
<protein>
    <submittedName>
        <fullName evidence="1">Uncharacterized protein</fullName>
    </submittedName>
</protein>
<organism evidence="1">
    <name type="scientific">marine sediment metagenome</name>
    <dbReference type="NCBI Taxonomy" id="412755"/>
    <lineage>
        <taxon>unclassified sequences</taxon>
        <taxon>metagenomes</taxon>
        <taxon>ecological metagenomes</taxon>
    </lineage>
</organism>
<comment type="caution">
    <text evidence="1">The sequence shown here is derived from an EMBL/GenBank/DDBJ whole genome shotgun (WGS) entry which is preliminary data.</text>
</comment>
<name>A0A0F8XNT7_9ZZZZ</name>
<reference evidence="1" key="1">
    <citation type="journal article" date="2015" name="Nature">
        <title>Complex archaea that bridge the gap between prokaryotes and eukaryotes.</title>
        <authorList>
            <person name="Spang A."/>
            <person name="Saw J.H."/>
            <person name="Jorgensen S.L."/>
            <person name="Zaremba-Niedzwiedzka K."/>
            <person name="Martijn J."/>
            <person name="Lind A.E."/>
            <person name="van Eijk R."/>
            <person name="Schleper C."/>
            <person name="Guy L."/>
            <person name="Ettema T.J."/>
        </authorList>
    </citation>
    <scope>NUCLEOTIDE SEQUENCE</scope>
</reference>
<dbReference type="EMBL" id="LAZR01061803">
    <property type="protein sequence ID" value="KKK62840.1"/>
    <property type="molecule type" value="Genomic_DNA"/>
</dbReference>